<comment type="caution">
    <text evidence="1">The sequence shown here is derived from an EMBL/GenBank/DDBJ whole genome shotgun (WGS) entry which is preliminary data.</text>
</comment>
<gene>
    <name evidence="1" type="ORF">C2845_PM05G10310</name>
</gene>
<dbReference type="AlphaFoldDB" id="A0A3L6SV21"/>
<protein>
    <submittedName>
        <fullName evidence="1">Outer envelope pore protein 16, chloroplastic-like</fullName>
    </submittedName>
</protein>
<dbReference type="EMBL" id="PQIB02000003">
    <property type="protein sequence ID" value="RLN28330.1"/>
    <property type="molecule type" value="Genomic_DNA"/>
</dbReference>
<name>A0A3L6SV21_PANMI</name>
<sequence length="100" mass="10958">MPELAEFWVVVVWLGSRRWWPISVTGSFAARPVLSRAVHAFRNAAVTAACKVAAEDAFHCLTTGGGVPKRKLEHSVSASTSRTSSTFVATYRRKCSRGYV</sequence>
<dbReference type="Proteomes" id="UP000275267">
    <property type="component" value="Unassembled WGS sequence"/>
</dbReference>
<keyword evidence="2" id="KW-1185">Reference proteome</keyword>
<organism evidence="1 2">
    <name type="scientific">Panicum miliaceum</name>
    <name type="common">Proso millet</name>
    <name type="synonym">Broomcorn millet</name>
    <dbReference type="NCBI Taxonomy" id="4540"/>
    <lineage>
        <taxon>Eukaryota</taxon>
        <taxon>Viridiplantae</taxon>
        <taxon>Streptophyta</taxon>
        <taxon>Embryophyta</taxon>
        <taxon>Tracheophyta</taxon>
        <taxon>Spermatophyta</taxon>
        <taxon>Magnoliopsida</taxon>
        <taxon>Liliopsida</taxon>
        <taxon>Poales</taxon>
        <taxon>Poaceae</taxon>
        <taxon>PACMAD clade</taxon>
        <taxon>Panicoideae</taxon>
        <taxon>Panicodae</taxon>
        <taxon>Paniceae</taxon>
        <taxon>Panicinae</taxon>
        <taxon>Panicum</taxon>
        <taxon>Panicum sect. Panicum</taxon>
    </lineage>
</organism>
<proteinExistence type="predicted"/>
<reference evidence="2" key="1">
    <citation type="journal article" date="2019" name="Nat. Commun.">
        <title>The genome of broomcorn millet.</title>
        <authorList>
            <person name="Zou C."/>
            <person name="Miki D."/>
            <person name="Li D."/>
            <person name="Tang Q."/>
            <person name="Xiao L."/>
            <person name="Rajput S."/>
            <person name="Deng P."/>
            <person name="Jia W."/>
            <person name="Huang R."/>
            <person name="Zhang M."/>
            <person name="Sun Y."/>
            <person name="Hu J."/>
            <person name="Fu X."/>
            <person name="Schnable P.S."/>
            <person name="Li F."/>
            <person name="Zhang H."/>
            <person name="Feng B."/>
            <person name="Zhu X."/>
            <person name="Liu R."/>
            <person name="Schnable J.C."/>
            <person name="Zhu J.-K."/>
            <person name="Zhang H."/>
        </authorList>
    </citation>
    <scope>NUCLEOTIDE SEQUENCE [LARGE SCALE GENOMIC DNA]</scope>
</reference>
<accession>A0A3L6SV21</accession>
<evidence type="ECO:0000313" key="2">
    <source>
        <dbReference type="Proteomes" id="UP000275267"/>
    </source>
</evidence>
<evidence type="ECO:0000313" key="1">
    <source>
        <dbReference type="EMBL" id="RLN28330.1"/>
    </source>
</evidence>